<dbReference type="InterPro" id="IPR036388">
    <property type="entry name" value="WH-like_DNA-bd_sf"/>
</dbReference>
<dbReference type="Gene3D" id="3.30.420.40">
    <property type="match status" value="2"/>
</dbReference>
<dbReference type="SUPFAM" id="SSF53067">
    <property type="entry name" value="Actin-like ATPase domain"/>
    <property type="match status" value="1"/>
</dbReference>
<name>A0ABY4QWT2_9ACTN</name>
<dbReference type="Pfam" id="PF00480">
    <property type="entry name" value="ROK"/>
    <property type="match status" value="1"/>
</dbReference>
<proteinExistence type="inferred from homology"/>
<keyword evidence="3" id="KW-1185">Reference proteome</keyword>
<reference evidence="2" key="1">
    <citation type="journal article" date="2018" name="Int. J. Syst. Evol. Microbiol.">
        <title>Jatrophihabitans telluris sp. nov., isolated from sediment soil of lava forest wetlands and the emended description of the genus Jatrophihabitans.</title>
        <authorList>
            <person name="Lee K.C."/>
            <person name="Suh M.K."/>
            <person name="Eom M.K."/>
            <person name="Kim K.K."/>
            <person name="Kim J.S."/>
            <person name="Kim D.S."/>
            <person name="Ko S.H."/>
            <person name="Shin Y.K."/>
            <person name="Lee J.S."/>
        </authorList>
    </citation>
    <scope>NUCLEOTIDE SEQUENCE</scope>
    <source>
        <strain evidence="2">N237</strain>
    </source>
</reference>
<dbReference type="RefSeq" id="WP_249770323.1">
    <property type="nucleotide sequence ID" value="NZ_CP097332.1"/>
</dbReference>
<gene>
    <name evidence="2" type="ORF">M6D93_15120</name>
</gene>
<sequence length="384" mass="40470">MNRSRAALEPYPMTDSARAVFRRLSSVGPTTRPVLSQQLNLSRPTMSAAMAELASHGLVLSNGESRGHTGRSAALYSLAPEAGHVLVVELGASRVRVESHSLDFTLIASAEQRLSSYRRTVTPSMVTKAAQLIDEVVASTGFGHGPLRDVVIVTPTLPSELHAPGRRPEGVGQLAEAFELPPEVPYLVENNVNCAALAEHRAGAALGVENFLYLQVGVKIGAGIVIKGELHAGAHGAAGEVALLPFPWSPGTPPRRLALEHYLGSDELMKRCRSRWSDSSQPVPRTAAALYELAAGGHPLAGELVAEHAENVGMLAAAVISIVDPEVVVLGGGVGQNELMLREVRATAARLAWDTDIRTGALGNRASIVGAVHLAVARTLTRLA</sequence>
<dbReference type="InterPro" id="IPR000600">
    <property type="entry name" value="ROK"/>
</dbReference>
<dbReference type="PANTHER" id="PTHR18964">
    <property type="entry name" value="ROK (REPRESSOR, ORF, KINASE) FAMILY"/>
    <property type="match status" value="1"/>
</dbReference>
<reference evidence="2" key="2">
    <citation type="submission" date="2022-05" db="EMBL/GenBank/DDBJ databases">
        <authorList>
            <person name="Kim J.-S."/>
            <person name="Lee K."/>
            <person name="Suh M."/>
            <person name="Eom M."/>
            <person name="Kim J.-S."/>
            <person name="Kim D.-S."/>
            <person name="Ko S.-H."/>
            <person name="Shin Y."/>
            <person name="Lee J.-S."/>
        </authorList>
    </citation>
    <scope>NUCLEOTIDE SEQUENCE</scope>
    <source>
        <strain evidence="2">N237</strain>
    </source>
</reference>
<dbReference type="EMBL" id="CP097332">
    <property type="protein sequence ID" value="UQX87622.1"/>
    <property type="molecule type" value="Genomic_DNA"/>
</dbReference>
<evidence type="ECO:0000256" key="1">
    <source>
        <dbReference type="ARBA" id="ARBA00006479"/>
    </source>
</evidence>
<dbReference type="Proteomes" id="UP001056336">
    <property type="component" value="Chromosome"/>
</dbReference>
<dbReference type="PANTHER" id="PTHR18964:SF149">
    <property type="entry name" value="BIFUNCTIONAL UDP-N-ACETYLGLUCOSAMINE 2-EPIMERASE_N-ACETYLMANNOSAMINE KINASE"/>
    <property type="match status" value="1"/>
</dbReference>
<dbReference type="SUPFAM" id="SSF46785">
    <property type="entry name" value="Winged helix' DNA-binding domain"/>
    <property type="match status" value="1"/>
</dbReference>
<dbReference type="InterPro" id="IPR036390">
    <property type="entry name" value="WH_DNA-bd_sf"/>
</dbReference>
<evidence type="ECO:0000313" key="2">
    <source>
        <dbReference type="EMBL" id="UQX87622.1"/>
    </source>
</evidence>
<dbReference type="Gene3D" id="1.10.10.10">
    <property type="entry name" value="Winged helix-like DNA-binding domain superfamily/Winged helix DNA-binding domain"/>
    <property type="match status" value="1"/>
</dbReference>
<organism evidence="2 3">
    <name type="scientific">Jatrophihabitans telluris</name>
    <dbReference type="NCBI Taxonomy" id="2038343"/>
    <lineage>
        <taxon>Bacteria</taxon>
        <taxon>Bacillati</taxon>
        <taxon>Actinomycetota</taxon>
        <taxon>Actinomycetes</taxon>
        <taxon>Jatrophihabitantales</taxon>
        <taxon>Jatrophihabitantaceae</taxon>
        <taxon>Jatrophihabitans</taxon>
    </lineage>
</organism>
<dbReference type="InterPro" id="IPR043129">
    <property type="entry name" value="ATPase_NBD"/>
</dbReference>
<comment type="similarity">
    <text evidence="1">Belongs to the ROK (NagC/XylR) family.</text>
</comment>
<protein>
    <submittedName>
        <fullName evidence="2">ROK family protein</fullName>
    </submittedName>
</protein>
<evidence type="ECO:0000313" key="3">
    <source>
        <dbReference type="Proteomes" id="UP001056336"/>
    </source>
</evidence>
<accession>A0ABY4QWT2</accession>